<dbReference type="InterPro" id="IPR002543">
    <property type="entry name" value="FtsK_dom"/>
</dbReference>
<dbReference type="SMART" id="SM00240">
    <property type="entry name" value="FHA"/>
    <property type="match status" value="1"/>
</dbReference>
<proteinExistence type="predicted"/>
<evidence type="ECO:0000259" key="4">
    <source>
        <dbReference type="PROSITE" id="PS50006"/>
    </source>
</evidence>
<dbReference type="SUPFAM" id="SSF52540">
    <property type="entry name" value="P-loop containing nucleoside triphosphate hydrolases"/>
    <property type="match status" value="1"/>
</dbReference>
<evidence type="ECO:0000313" key="6">
    <source>
        <dbReference type="EMBL" id="RKN39866.1"/>
    </source>
</evidence>
<feature type="domain" description="FHA" evidence="4">
    <location>
        <begin position="116"/>
        <end position="166"/>
    </location>
</feature>
<evidence type="ECO:0000256" key="1">
    <source>
        <dbReference type="ARBA" id="ARBA00022553"/>
    </source>
</evidence>
<feature type="region of interest" description="Disordered" evidence="3">
    <location>
        <begin position="736"/>
        <end position="767"/>
    </location>
</feature>
<dbReference type="InterPro" id="IPR003593">
    <property type="entry name" value="AAA+_ATPase"/>
</dbReference>
<dbReference type="OrthoDB" id="9807790at2"/>
<dbReference type="AlphaFoldDB" id="A0A3A9YXD2"/>
<dbReference type="Gene3D" id="3.40.50.300">
    <property type="entry name" value="P-loop containing nucleotide triphosphate hydrolases"/>
    <property type="match status" value="2"/>
</dbReference>
<feature type="compositionally biased region" description="Pro residues" evidence="3">
    <location>
        <begin position="216"/>
        <end position="226"/>
    </location>
</feature>
<feature type="domain" description="FtsK" evidence="5">
    <location>
        <begin position="623"/>
        <end position="854"/>
    </location>
</feature>
<protein>
    <submittedName>
        <fullName evidence="6">FHA domain-containing protein</fullName>
    </submittedName>
</protein>
<evidence type="ECO:0000313" key="7">
    <source>
        <dbReference type="Proteomes" id="UP000272474"/>
    </source>
</evidence>
<dbReference type="InterPro" id="IPR027417">
    <property type="entry name" value="P-loop_NTPase"/>
</dbReference>
<keyword evidence="2" id="KW-0547">Nucleotide-binding</keyword>
<dbReference type="GO" id="GO:0003677">
    <property type="term" value="F:DNA binding"/>
    <property type="evidence" value="ECO:0007669"/>
    <property type="project" value="InterPro"/>
</dbReference>
<reference evidence="6 7" key="1">
    <citation type="journal article" date="2014" name="Int. J. Syst. Evol. Microbiol.">
        <title>Streptomyces hoynatensis sp. nov., isolated from deep marine sediment.</title>
        <authorList>
            <person name="Veyisoglu A."/>
            <person name="Sahin N."/>
        </authorList>
    </citation>
    <scope>NUCLEOTIDE SEQUENCE [LARGE SCALE GENOMIC DNA]</scope>
    <source>
        <strain evidence="6 7">KCTC 29097</strain>
    </source>
</reference>
<sequence length="934" mass="93481">MQIRLTVLGHGDAERGGPAGVDLRVTAPENTPLAAVLGALAGAAAPGSAAPGAVFCEEERLDPRAALLGEPPLVDGAVLSFHRPVAGPGPEPVPARLLVVAGPDAGGVHLLRGGSVRIGRSADADVPLDDPDVSRMHCAVALEPDGSATVADLGSTNGTFLDGREVTGRVPLPPGGVLRLGETALRLVPGEPAARAGLPAPRRDLDRAPAPGGPAAAPPVLPPAPQDLPSASSAAPGDAAPAPARPAASRPGPSGPTVRRRGFATWARERLGGPGETREVPRWDAEAEAARARQDDARAEAAHPDLARVLLTALERGPRLWERTADHPEAFTVRLGTAHRASRALPPVAVSLREAGSLGLAGPRHRVAGLARAALAQLAALHGPGALELVVLAPGKAAEWSWLGWLPHTRPRRGQDCGLLLAFDAEQAAARTAELVARAGARAEAGQARTVVLVDGEPGGAETTAALARLAAEGPAAGIHVIALAECPPATAASPAAETLAAARAASPVFRGCGTAGLLSGQVATSLRVIGPAGEWGPVAGADAVSCAWAERLARALAPLNDRAAGGVGGAAGEGAGAAAAGAPPESCRLLDALRLSRVTPGALRERWQGGAGLPLVLGASGGGPLSLDLAGRPGPLLIEGGPRSGRTELLSALAASLATAHGPRDLSLVLVEGAGEGLRPVAELPHVASYVGATDPVRLRAFAQALREELKWRAAALGEAEFEGGRARAARLCPPRQAPEGQAGGAPGGAEGAGGKAPAGGAPSMLAPGSDPLPWLVVLVDDLDALLDPPLGAPGRQAAGSVLRALDAVAAEGRRLGVRLLAAGAPSAARPPSFDPGAVIRVALGGGPAGRGELRLPGEGRAAPFQGGRVTGRIPRTATQRPTVTPVDWARAGDPPARRQIRELGNGPTDIALLASAAARAAETERATAATLV</sequence>
<feature type="compositionally biased region" description="Low complexity" evidence="3">
    <location>
        <begin position="229"/>
        <end position="256"/>
    </location>
</feature>
<gene>
    <name evidence="6" type="ORF">D7294_20570</name>
</gene>
<organism evidence="6 7">
    <name type="scientific">Streptomyces hoynatensis</name>
    <dbReference type="NCBI Taxonomy" id="1141874"/>
    <lineage>
        <taxon>Bacteria</taxon>
        <taxon>Bacillati</taxon>
        <taxon>Actinomycetota</taxon>
        <taxon>Actinomycetes</taxon>
        <taxon>Kitasatosporales</taxon>
        <taxon>Streptomycetaceae</taxon>
        <taxon>Streptomyces</taxon>
    </lineage>
</organism>
<keyword evidence="7" id="KW-1185">Reference proteome</keyword>
<dbReference type="Pfam" id="PF01580">
    <property type="entry name" value="FtsK_SpoIIIE"/>
    <property type="match status" value="1"/>
</dbReference>
<dbReference type="InterPro" id="IPR050923">
    <property type="entry name" value="Cell_Proc_Reg/RNA_Proc"/>
</dbReference>
<keyword evidence="2" id="KW-0067">ATP-binding</keyword>
<name>A0A3A9YXD2_9ACTN</name>
<dbReference type="SMART" id="SM00382">
    <property type="entry name" value="AAA"/>
    <property type="match status" value="1"/>
</dbReference>
<dbReference type="Pfam" id="PF00498">
    <property type="entry name" value="FHA"/>
    <property type="match status" value="1"/>
</dbReference>
<feature type="binding site" evidence="2">
    <location>
        <begin position="641"/>
        <end position="648"/>
    </location>
    <ligand>
        <name>ATP</name>
        <dbReference type="ChEBI" id="CHEBI:30616"/>
    </ligand>
</feature>
<feature type="compositionally biased region" description="Gly residues" evidence="3">
    <location>
        <begin position="743"/>
        <end position="759"/>
    </location>
</feature>
<evidence type="ECO:0000256" key="2">
    <source>
        <dbReference type="PROSITE-ProRule" id="PRU00289"/>
    </source>
</evidence>
<dbReference type="EMBL" id="RBAL01000012">
    <property type="protein sequence ID" value="RKN39866.1"/>
    <property type="molecule type" value="Genomic_DNA"/>
</dbReference>
<comment type="caution">
    <text evidence="6">The sequence shown here is derived from an EMBL/GenBank/DDBJ whole genome shotgun (WGS) entry which is preliminary data.</text>
</comment>
<dbReference type="InterPro" id="IPR000253">
    <property type="entry name" value="FHA_dom"/>
</dbReference>
<dbReference type="GO" id="GO:0005524">
    <property type="term" value="F:ATP binding"/>
    <property type="evidence" value="ECO:0007669"/>
    <property type="project" value="UniProtKB-UniRule"/>
</dbReference>
<dbReference type="Gene3D" id="2.60.200.20">
    <property type="match status" value="1"/>
</dbReference>
<accession>A0A3A9YXD2</accession>
<dbReference type="Proteomes" id="UP000272474">
    <property type="component" value="Unassembled WGS sequence"/>
</dbReference>
<keyword evidence="1" id="KW-0597">Phosphoprotein</keyword>
<evidence type="ECO:0000259" key="5">
    <source>
        <dbReference type="PROSITE" id="PS50901"/>
    </source>
</evidence>
<dbReference type="CDD" id="cd00060">
    <property type="entry name" value="FHA"/>
    <property type="match status" value="1"/>
</dbReference>
<dbReference type="PROSITE" id="PS50901">
    <property type="entry name" value="FTSK"/>
    <property type="match status" value="1"/>
</dbReference>
<dbReference type="PROSITE" id="PS50006">
    <property type="entry name" value="FHA_DOMAIN"/>
    <property type="match status" value="1"/>
</dbReference>
<dbReference type="InterPro" id="IPR008984">
    <property type="entry name" value="SMAD_FHA_dom_sf"/>
</dbReference>
<dbReference type="SUPFAM" id="SSF49879">
    <property type="entry name" value="SMAD/FHA domain"/>
    <property type="match status" value="1"/>
</dbReference>
<dbReference type="PANTHER" id="PTHR23308">
    <property type="entry name" value="NUCLEAR INHIBITOR OF PROTEIN PHOSPHATASE-1"/>
    <property type="match status" value="1"/>
</dbReference>
<evidence type="ECO:0000256" key="3">
    <source>
        <dbReference type="SAM" id="MobiDB-lite"/>
    </source>
</evidence>
<feature type="region of interest" description="Disordered" evidence="3">
    <location>
        <begin position="192"/>
        <end position="260"/>
    </location>
</feature>